<dbReference type="Pfam" id="PF05822">
    <property type="entry name" value="UMPH-1"/>
    <property type="match status" value="1"/>
</dbReference>
<dbReference type="Proteomes" id="UP000275652">
    <property type="component" value="Unassembled WGS sequence"/>
</dbReference>
<reference evidence="9 10" key="1">
    <citation type="journal article" date="2018" name="J. Invertebr. Pathol.">
        <title>New genotyping method for the causative agent of crayfish plague (Aphanomyces astaci) based on whole genome data.</title>
        <authorList>
            <person name="Minardi D."/>
            <person name="Studholme D.J."/>
            <person name="van der Giezen M."/>
            <person name="Pretto T."/>
            <person name="Oidtmann B."/>
        </authorList>
    </citation>
    <scope>NUCLEOTIDE SEQUENCE [LARGE SCALE GENOMIC DNA]</scope>
    <source>
        <strain evidence="9 10">KB13</strain>
    </source>
</reference>
<dbReference type="InterPro" id="IPR006434">
    <property type="entry name" value="Pyrimidine_nucleotidase_eu"/>
</dbReference>
<dbReference type="FunFam" id="1.10.150.340:FF:000001">
    <property type="entry name" value="Cytosolic 5-nucleotidase 3-like"/>
    <property type="match status" value="1"/>
</dbReference>
<dbReference type="GO" id="GO:0008253">
    <property type="term" value="F:5'-nucleotidase activity"/>
    <property type="evidence" value="ECO:0007669"/>
    <property type="project" value="UniProtKB-EC"/>
</dbReference>
<accession>A0A9X8DRC4</accession>
<dbReference type="GO" id="GO:0009117">
    <property type="term" value="P:nucleotide metabolic process"/>
    <property type="evidence" value="ECO:0007669"/>
    <property type="project" value="UniProtKB-KW"/>
</dbReference>
<keyword evidence="5" id="KW-0547">Nucleotide-binding</keyword>
<dbReference type="EC" id="3.1.3.5" evidence="3"/>
<comment type="caution">
    <text evidence="9">The sequence shown here is derived from an EMBL/GenBank/DDBJ whole genome shotgun (WGS) entry which is preliminary data.</text>
</comment>
<dbReference type="GO" id="GO:0005737">
    <property type="term" value="C:cytoplasm"/>
    <property type="evidence" value="ECO:0007669"/>
    <property type="project" value="InterPro"/>
</dbReference>
<dbReference type="SUPFAM" id="SSF56784">
    <property type="entry name" value="HAD-like"/>
    <property type="match status" value="1"/>
</dbReference>
<dbReference type="PANTHER" id="PTHR13045:SF0">
    <property type="entry name" value="7-METHYLGUANOSINE PHOSPHATE-SPECIFIC 5'-NUCLEOTIDASE"/>
    <property type="match status" value="1"/>
</dbReference>
<name>A0A9X8DRC4_APHAT</name>
<dbReference type="Gene3D" id="3.40.50.1000">
    <property type="entry name" value="HAD superfamily/HAD-like"/>
    <property type="match status" value="1"/>
</dbReference>
<gene>
    <name evidence="9" type="ORF">DYB28_010455</name>
</gene>
<evidence type="ECO:0000313" key="10">
    <source>
        <dbReference type="Proteomes" id="UP000275652"/>
    </source>
</evidence>
<evidence type="ECO:0000313" key="9">
    <source>
        <dbReference type="EMBL" id="RLO02264.1"/>
    </source>
</evidence>
<evidence type="ECO:0000256" key="1">
    <source>
        <dbReference type="ARBA" id="ARBA00000815"/>
    </source>
</evidence>
<evidence type="ECO:0000256" key="2">
    <source>
        <dbReference type="ARBA" id="ARBA00008389"/>
    </source>
</evidence>
<dbReference type="SFLD" id="SFLDS00003">
    <property type="entry name" value="Haloacid_Dehalogenase"/>
    <property type="match status" value="1"/>
</dbReference>
<evidence type="ECO:0000256" key="7">
    <source>
        <dbReference type="ARBA" id="ARBA00022842"/>
    </source>
</evidence>
<evidence type="ECO:0000256" key="8">
    <source>
        <dbReference type="ARBA" id="ARBA00023080"/>
    </source>
</evidence>
<dbReference type="AlphaFoldDB" id="A0A9X8DRC4"/>
<dbReference type="SFLD" id="SFLDG01128">
    <property type="entry name" value="C1.4:_5'-Nucleotidase_Like"/>
    <property type="match status" value="1"/>
</dbReference>
<dbReference type="EMBL" id="QUTI01033990">
    <property type="protein sequence ID" value="RLO02264.1"/>
    <property type="molecule type" value="Genomic_DNA"/>
</dbReference>
<dbReference type="InterPro" id="IPR036412">
    <property type="entry name" value="HAD-like_sf"/>
</dbReference>
<sequence length="336" mass="37041">MLRSLVRGPAASLFPAAAMASYYATSHGNATTRNESSVGFVRQPARAIIANPDAFAAKLGRMAADGPSQLLVIADFDYTLTPYHTPTGEHAHSCHGIISGSGFLGHEFQAKANALFQQFYPIEISPLLTQDEKEPHMVQWWERSHKIMVDYGLHAHHIKDAVANADITFRDGFQPLFASLAKANVPTLIFSAGLADVIQAVMNKNWGASFWTPNVHVISNVMEFDPTTGRLLGFQEKLIHCHNKNTAVVRDTPFWNECHSRRNVVLLGDSVGDVNMTQGLDGKEVLRIGFLNAHIEERMAEYLTLYDVVIVNDGTLHFAHLVVDLISRQSDDVAAP</sequence>
<comment type="similarity">
    <text evidence="2">Belongs to the pyrimidine 5'-nucleotidase family.</text>
</comment>
<evidence type="ECO:0000256" key="4">
    <source>
        <dbReference type="ARBA" id="ARBA00022723"/>
    </source>
</evidence>
<keyword evidence="4" id="KW-0479">Metal-binding</keyword>
<dbReference type="GO" id="GO:0000166">
    <property type="term" value="F:nucleotide binding"/>
    <property type="evidence" value="ECO:0007669"/>
    <property type="project" value="UniProtKB-KW"/>
</dbReference>
<keyword evidence="8" id="KW-0546">Nucleotide metabolism</keyword>
<organism evidence="9 10">
    <name type="scientific">Aphanomyces astaci</name>
    <name type="common">Crayfish plague agent</name>
    <dbReference type="NCBI Taxonomy" id="112090"/>
    <lineage>
        <taxon>Eukaryota</taxon>
        <taxon>Sar</taxon>
        <taxon>Stramenopiles</taxon>
        <taxon>Oomycota</taxon>
        <taxon>Saprolegniomycetes</taxon>
        <taxon>Saprolegniales</taxon>
        <taxon>Verrucalvaceae</taxon>
        <taxon>Aphanomyces</taxon>
    </lineage>
</organism>
<evidence type="ECO:0000256" key="3">
    <source>
        <dbReference type="ARBA" id="ARBA00012643"/>
    </source>
</evidence>
<protein>
    <recommendedName>
        <fullName evidence="3">5'-nucleotidase</fullName>
        <ecNumber evidence="3">3.1.3.5</ecNumber>
    </recommendedName>
</protein>
<keyword evidence="6" id="KW-0378">Hydrolase</keyword>
<comment type="catalytic activity">
    <reaction evidence="1">
        <text>a ribonucleoside 5'-phosphate + H2O = a ribonucleoside + phosphate</text>
        <dbReference type="Rhea" id="RHEA:12484"/>
        <dbReference type="ChEBI" id="CHEBI:15377"/>
        <dbReference type="ChEBI" id="CHEBI:18254"/>
        <dbReference type="ChEBI" id="CHEBI:43474"/>
        <dbReference type="ChEBI" id="CHEBI:58043"/>
        <dbReference type="EC" id="3.1.3.5"/>
    </reaction>
</comment>
<dbReference type="InterPro" id="IPR023214">
    <property type="entry name" value="HAD_sf"/>
</dbReference>
<dbReference type="GO" id="GO:0000287">
    <property type="term" value="F:magnesium ion binding"/>
    <property type="evidence" value="ECO:0007669"/>
    <property type="project" value="InterPro"/>
</dbReference>
<keyword evidence="7" id="KW-0460">Magnesium</keyword>
<evidence type="ECO:0000256" key="5">
    <source>
        <dbReference type="ARBA" id="ARBA00022741"/>
    </source>
</evidence>
<proteinExistence type="inferred from homology"/>
<evidence type="ECO:0000256" key="6">
    <source>
        <dbReference type="ARBA" id="ARBA00022801"/>
    </source>
</evidence>
<dbReference type="Gene3D" id="1.10.150.340">
    <property type="entry name" value="Pyrimidine 5'-nucleotidase (UMPH-1), N-terminal domain"/>
    <property type="match status" value="1"/>
</dbReference>
<dbReference type="PANTHER" id="PTHR13045">
    <property type="entry name" value="5'-NUCLEOTIDASE"/>
    <property type="match status" value="1"/>
</dbReference>
<dbReference type="NCBIfam" id="TIGR01544">
    <property type="entry name" value="HAD-SF-IE"/>
    <property type="match status" value="1"/>
</dbReference>